<keyword evidence="15" id="KW-1015">Disulfide bond</keyword>
<sequence>MKLLSFALSSLALTSALSVPAKVNYAGFKVYRVTVGNNVAAVKAVLSKLNLATWTGAPKANSVVDVVVPPSQLQSFKADASVLNTEVMHEDLGLSIAEESQYAVYAAGSANATWFNSYHAIADHVQFLKDLQSSYPSNSEILVAGKSNSGRDIIGIHIWGSGGKGSKKAIVWHGTVHAREWITTMVVEYAAYTLLTKYATDTQIKSFVDKYDFYIFPIVNPDGFAYTQTTDRLWRKNRQVNSGNSCVGRDINRNWPYVWSQADGASTDPCAEDYKGPSAGDGTETKVLKALIDGLASGLGVKMYTDFHSYSQLFMYPYGYDCSAVVPNSATYQSLARGTVSAIKAVHGTSFTPGPICSTIYQVSGDSVDYASDVAKAEYSFTVELRDTGRYGFVLPASQIVPSAQEMWAGIKYLLAHM</sequence>
<comment type="cofactor">
    <cofactor evidence="1">
        <name>Zn(2+)</name>
        <dbReference type="ChEBI" id="CHEBI:29105"/>
    </cofactor>
</comment>
<comment type="subcellular location">
    <subcellularLocation>
        <location evidence="3">Secreted</location>
    </subcellularLocation>
</comment>
<keyword evidence="13" id="KW-0482">Metalloprotease</keyword>
<dbReference type="InterPro" id="IPR000834">
    <property type="entry name" value="Peptidase_M14"/>
</dbReference>
<evidence type="ECO:0000256" key="13">
    <source>
        <dbReference type="ARBA" id="ARBA00023049"/>
    </source>
</evidence>
<reference evidence="19 20" key="1">
    <citation type="journal article" date="2016" name="Nat. Commun.">
        <title>Ectomycorrhizal ecology is imprinted in the genome of the dominant symbiotic fungus Cenococcum geophilum.</title>
        <authorList>
            <consortium name="DOE Joint Genome Institute"/>
            <person name="Peter M."/>
            <person name="Kohler A."/>
            <person name="Ohm R.A."/>
            <person name="Kuo A."/>
            <person name="Krutzmann J."/>
            <person name="Morin E."/>
            <person name="Arend M."/>
            <person name="Barry K.W."/>
            <person name="Binder M."/>
            <person name="Choi C."/>
            <person name="Clum A."/>
            <person name="Copeland A."/>
            <person name="Grisel N."/>
            <person name="Haridas S."/>
            <person name="Kipfer T."/>
            <person name="LaButti K."/>
            <person name="Lindquist E."/>
            <person name="Lipzen A."/>
            <person name="Maire R."/>
            <person name="Meier B."/>
            <person name="Mihaltcheva S."/>
            <person name="Molinier V."/>
            <person name="Murat C."/>
            <person name="Poggeler S."/>
            <person name="Quandt C.A."/>
            <person name="Sperisen C."/>
            <person name="Tritt A."/>
            <person name="Tisserant E."/>
            <person name="Crous P.W."/>
            <person name="Henrissat B."/>
            <person name="Nehls U."/>
            <person name="Egli S."/>
            <person name="Spatafora J.W."/>
            <person name="Grigoriev I.V."/>
            <person name="Martin F.M."/>
        </authorList>
    </citation>
    <scope>NUCLEOTIDE SEQUENCE [LARGE SCALE GENOMIC DNA]</scope>
    <source>
        <strain evidence="19 20">CBS 459.81</strain>
    </source>
</reference>
<evidence type="ECO:0000256" key="4">
    <source>
        <dbReference type="ARBA" id="ARBA00005988"/>
    </source>
</evidence>
<keyword evidence="20" id="KW-1185">Reference proteome</keyword>
<evidence type="ECO:0000313" key="19">
    <source>
        <dbReference type="EMBL" id="OCK79927.1"/>
    </source>
</evidence>
<evidence type="ECO:0000256" key="15">
    <source>
        <dbReference type="ARBA" id="ARBA00023157"/>
    </source>
</evidence>
<evidence type="ECO:0000256" key="14">
    <source>
        <dbReference type="ARBA" id="ARBA00023145"/>
    </source>
</evidence>
<dbReference type="SUPFAM" id="SSF53187">
    <property type="entry name" value="Zn-dependent exopeptidases"/>
    <property type="match status" value="1"/>
</dbReference>
<accession>A0A8E2E9J8</accession>
<keyword evidence="9 17" id="KW-0732">Signal</keyword>
<keyword evidence="7" id="KW-0645">Protease</keyword>
<comment type="similarity">
    <text evidence="4 16">Belongs to the peptidase M14 family.</text>
</comment>
<dbReference type="FunFam" id="3.40.630.10:FF:000165">
    <property type="entry name" value="Glucan 1,4-alpha-glucosidase, putative"/>
    <property type="match status" value="1"/>
</dbReference>
<dbReference type="SUPFAM" id="SSF54897">
    <property type="entry name" value="Protease propeptides/inhibitors"/>
    <property type="match status" value="1"/>
</dbReference>
<dbReference type="InterPro" id="IPR003146">
    <property type="entry name" value="M14A_act_pep"/>
</dbReference>
<dbReference type="PRINTS" id="PR00765">
    <property type="entry name" value="CRBOXYPTASEA"/>
</dbReference>
<dbReference type="GO" id="GO:0004181">
    <property type="term" value="F:metallocarboxypeptidase activity"/>
    <property type="evidence" value="ECO:0007669"/>
    <property type="project" value="InterPro"/>
</dbReference>
<organism evidence="19 20">
    <name type="scientific">Lepidopterella palustris CBS 459.81</name>
    <dbReference type="NCBI Taxonomy" id="1314670"/>
    <lineage>
        <taxon>Eukaryota</taxon>
        <taxon>Fungi</taxon>
        <taxon>Dikarya</taxon>
        <taxon>Ascomycota</taxon>
        <taxon>Pezizomycotina</taxon>
        <taxon>Dothideomycetes</taxon>
        <taxon>Pleosporomycetidae</taxon>
        <taxon>Mytilinidiales</taxon>
        <taxon>Argynnaceae</taxon>
        <taxon>Lepidopterella</taxon>
    </lineage>
</organism>
<dbReference type="EMBL" id="KV744982">
    <property type="protein sequence ID" value="OCK79927.1"/>
    <property type="molecule type" value="Genomic_DNA"/>
</dbReference>
<dbReference type="Pfam" id="PF02244">
    <property type="entry name" value="Propep_M14"/>
    <property type="match status" value="1"/>
</dbReference>
<keyword evidence="8" id="KW-0479">Metal-binding</keyword>
<dbReference type="GO" id="GO:0005576">
    <property type="term" value="C:extracellular region"/>
    <property type="evidence" value="ECO:0007669"/>
    <property type="project" value="UniProtKB-SubCell"/>
</dbReference>
<evidence type="ECO:0000256" key="10">
    <source>
        <dbReference type="ARBA" id="ARBA00022801"/>
    </source>
</evidence>
<evidence type="ECO:0000256" key="7">
    <source>
        <dbReference type="ARBA" id="ARBA00022670"/>
    </source>
</evidence>
<evidence type="ECO:0000256" key="11">
    <source>
        <dbReference type="ARBA" id="ARBA00022833"/>
    </source>
</evidence>
<evidence type="ECO:0000256" key="5">
    <source>
        <dbReference type="ARBA" id="ARBA00022525"/>
    </source>
</evidence>
<comment type="function">
    <text evidence="2">Extracellular metalloprotease that contributes to pathogenicity.</text>
</comment>
<keyword evidence="10" id="KW-0378">Hydrolase</keyword>
<dbReference type="GO" id="GO:0008270">
    <property type="term" value="F:zinc ion binding"/>
    <property type="evidence" value="ECO:0007669"/>
    <property type="project" value="InterPro"/>
</dbReference>
<dbReference type="PANTHER" id="PTHR11705:SF143">
    <property type="entry name" value="SLL0236 PROTEIN"/>
    <property type="match status" value="1"/>
</dbReference>
<keyword evidence="11" id="KW-0862">Zinc</keyword>
<evidence type="ECO:0000256" key="17">
    <source>
        <dbReference type="SAM" id="SignalP"/>
    </source>
</evidence>
<proteinExistence type="inferred from homology"/>
<dbReference type="PANTHER" id="PTHR11705">
    <property type="entry name" value="PROTEASE FAMILY M14 CARBOXYPEPTIDASE A,B"/>
    <property type="match status" value="1"/>
</dbReference>
<feature type="signal peptide" evidence="17">
    <location>
        <begin position="1"/>
        <end position="16"/>
    </location>
</feature>
<dbReference type="Proteomes" id="UP000250266">
    <property type="component" value="Unassembled WGS sequence"/>
</dbReference>
<evidence type="ECO:0000313" key="20">
    <source>
        <dbReference type="Proteomes" id="UP000250266"/>
    </source>
</evidence>
<dbReference type="AlphaFoldDB" id="A0A8E2E9J8"/>
<dbReference type="Pfam" id="PF00246">
    <property type="entry name" value="Peptidase_M14"/>
    <property type="match status" value="1"/>
</dbReference>
<dbReference type="GO" id="GO:0006508">
    <property type="term" value="P:proteolysis"/>
    <property type="evidence" value="ECO:0007669"/>
    <property type="project" value="UniProtKB-KW"/>
</dbReference>
<dbReference type="InterPro" id="IPR057247">
    <property type="entry name" value="CARBOXYPEPT_ZN_2"/>
</dbReference>
<dbReference type="PROSITE" id="PS00133">
    <property type="entry name" value="CARBOXYPEPT_ZN_2"/>
    <property type="match status" value="1"/>
</dbReference>
<evidence type="ECO:0000256" key="12">
    <source>
        <dbReference type="ARBA" id="ARBA00023026"/>
    </source>
</evidence>
<evidence type="ECO:0000256" key="2">
    <source>
        <dbReference type="ARBA" id="ARBA00003091"/>
    </source>
</evidence>
<evidence type="ECO:0000256" key="16">
    <source>
        <dbReference type="PROSITE-ProRule" id="PRU01379"/>
    </source>
</evidence>
<evidence type="ECO:0000256" key="9">
    <source>
        <dbReference type="ARBA" id="ARBA00022729"/>
    </source>
</evidence>
<protein>
    <recommendedName>
        <fullName evidence="18">Peptidase M14 domain-containing protein</fullName>
    </recommendedName>
</protein>
<feature type="domain" description="Peptidase M14" evidence="18">
    <location>
        <begin position="117"/>
        <end position="418"/>
    </location>
</feature>
<dbReference type="PROSITE" id="PS52035">
    <property type="entry name" value="PEPTIDASE_M14"/>
    <property type="match status" value="1"/>
</dbReference>
<keyword evidence="5" id="KW-0964">Secreted</keyword>
<name>A0A8E2E9J8_9PEZI</name>
<dbReference type="Gene3D" id="3.30.70.340">
    <property type="entry name" value="Metallocarboxypeptidase-like"/>
    <property type="match status" value="1"/>
</dbReference>
<evidence type="ECO:0000256" key="3">
    <source>
        <dbReference type="ARBA" id="ARBA00004613"/>
    </source>
</evidence>
<evidence type="ECO:0000259" key="18">
    <source>
        <dbReference type="PROSITE" id="PS52035"/>
    </source>
</evidence>
<dbReference type="OrthoDB" id="3626597at2759"/>
<dbReference type="Gene3D" id="3.40.630.10">
    <property type="entry name" value="Zn peptidases"/>
    <property type="match status" value="1"/>
</dbReference>
<dbReference type="SMART" id="SM00631">
    <property type="entry name" value="Zn_pept"/>
    <property type="match status" value="1"/>
</dbReference>
<gene>
    <name evidence="19" type="ORF">K432DRAFT_329253</name>
</gene>
<feature type="active site" description="Proton donor/acceptor" evidence="16">
    <location>
        <position position="384"/>
    </location>
</feature>
<evidence type="ECO:0000256" key="8">
    <source>
        <dbReference type="ARBA" id="ARBA00022723"/>
    </source>
</evidence>
<dbReference type="CDD" id="cd03860">
    <property type="entry name" value="M14_CP_A-B_like"/>
    <property type="match status" value="1"/>
</dbReference>
<feature type="chain" id="PRO_5034531412" description="Peptidase M14 domain-containing protein" evidence="17">
    <location>
        <begin position="17"/>
        <end position="418"/>
    </location>
</feature>
<keyword evidence="14" id="KW-0865">Zymogen</keyword>
<keyword evidence="6" id="KW-0121">Carboxypeptidase</keyword>
<dbReference type="InterPro" id="IPR036990">
    <property type="entry name" value="M14A-like_propep"/>
</dbReference>
<evidence type="ECO:0000256" key="6">
    <source>
        <dbReference type="ARBA" id="ARBA00022645"/>
    </source>
</evidence>
<keyword evidence="12" id="KW-0843">Virulence</keyword>
<evidence type="ECO:0000256" key="1">
    <source>
        <dbReference type="ARBA" id="ARBA00001947"/>
    </source>
</evidence>